<comment type="caution">
    <text evidence="4">The sequence shown here is derived from an EMBL/GenBank/DDBJ whole genome shotgun (WGS) entry which is preliminary data.</text>
</comment>
<protein>
    <recommendedName>
        <fullName evidence="6">MFS transporter</fullName>
    </recommendedName>
</protein>
<comment type="subcellular location">
    <subcellularLocation>
        <location evidence="1">Cell inner membrane</location>
        <topology evidence="1">Multi-pass membrane protein</topology>
    </subcellularLocation>
</comment>
<evidence type="ECO:0000256" key="3">
    <source>
        <dbReference type="SAM" id="Phobius"/>
    </source>
</evidence>
<feature type="transmembrane region" description="Helical" evidence="3">
    <location>
        <begin position="59"/>
        <end position="78"/>
    </location>
</feature>
<gene>
    <name evidence="4" type="ORF">R537_29920</name>
</gene>
<evidence type="ECO:0000313" key="4">
    <source>
        <dbReference type="EMBL" id="OSD56591.1"/>
    </source>
</evidence>
<feature type="non-terminal residue" evidence="4">
    <location>
        <position position="1"/>
    </location>
</feature>
<evidence type="ECO:0000313" key="5">
    <source>
        <dbReference type="Proteomes" id="UP000868515"/>
    </source>
</evidence>
<evidence type="ECO:0000256" key="1">
    <source>
        <dbReference type="ARBA" id="ARBA00004429"/>
    </source>
</evidence>
<sequence>FATWFAFIFSIPKEELKEATTQIVTWAMSTFWVCTFVLATINSQLIGWSVDLTGGFTVGFTYVFALMVVSPVVALIIFPKEIVKEELRTK</sequence>
<dbReference type="AlphaFoldDB" id="A0A974QCK2"/>
<accession>A0A974QCK2</accession>
<organism evidence="4 5">
    <name type="scientific">Salmonella enterica subsp. enterica serovar Rough O:d:1,7</name>
    <dbReference type="NCBI Taxonomy" id="1974323"/>
    <lineage>
        <taxon>Bacteria</taxon>
        <taxon>Pseudomonadati</taxon>
        <taxon>Pseudomonadota</taxon>
        <taxon>Gammaproteobacteria</taxon>
        <taxon>Enterobacterales</taxon>
        <taxon>Enterobacteriaceae</taxon>
        <taxon>Salmonella</taxon>
    </lineage>
</organism>
<reference evidence="4 5" key="1">
    <citation type="submission" date="2017-03" db="EMBL/GenBank/DDBJ databases">
        <title>Salmonella serotype comparative study.</title>
        <authorList>
            <person name="Liao J."/>
        </authorList>
    </citation>
    <scope>NUCLEOTIDE SEQUENCE [LARGE SCALE GENOMIC DNA]</scope>
    <source>
        <strain evidence="4 5">NY_FSL S10-1448</strain>
    </source>
</reference>
<name>A0A974QCK2_SALET</name>
<dbReference type="InterPro" id="IPR036259">
    <property type="entry name" value="MFS_trans_sf"/>
</dbReference>
<feature type="transmembrane region" description="Helical" evidence="3">
    <location>
        <begin position="23"/>
        <end position="47"/>
    </location>
</feature>
<evidence type="ECO:0000256" key="2">
    <source>
        <dbReference type="ARBA" id="ARBA00022519"/>
    </source>
</evidence>
<keyword evidence="2" id="KW-0997">Cell inner membrane</keyword>
<evidence type="ECO:0008006" key="6">
    <source>
        <dbReference type="Google" id="ProtNLM"/>
    </source>
</evidence>
<dbReference type="EMBL" id="NBPI01000088">
    <property type="protein sequence ID" value="OSD56591.1"/>
    <property type="molecule type" value="Genomic_DNA"/>
</dbReference>
<proteinExistence type="predicted"/>
<dbReference type="GO" id="GO:0005886">
    <property type="term" value="C:plasma membrane"/>
    <property type="evidence" value="ECO:0007669"/>
    <property type="project" value="UniProtKB-SubCell"/>
</dbReference>
<keyword evidence="3" id="KW-1133">Transmembrane helix</keyword>
<keyword evidence="3" id="KW-0812">Transmembrane</keyword>
<keyword evidence="2" id="KW-1003">Cell membrane</keyword>
<keyword evidence="3" id="KW-0472">Membrane</keyword>
<dbReference type="SUPFAM" id="SSF103473">
    <property type="entry name" value="MFS general substrate transporter"/>
    <property type="match status" value="1"/>
</dbReference>
<dbReference type="RefSeq" id="WP_223366023.1">
    <property type="nucleotide sequence ID" value="NZ_NBPI01000088.1"/>
</dbReference>
<dbReference type="Proteomes" id="UP000868515">
    <property type="component" value="Unassembled WGS sequence"/>
</dbReference>